<dbReference type="EMBL" id="JACHUQ010000019">
    <property type="protein sequence ID" value="MBZ7975177.1"/>
    <property type="molecule type" value="Genomic_DNA"/>
</dbReference>
<organism evidence="1 2">
    <name type="scientific">Campylobacter molothri</name>
    <dbReference type="NCBI Taxonomy" id="1032242"/>
    <lineage>
        <taxon>Bacteria</taxon>
        <taxon>Pseudomonadati</taxon>
        <taxon>Campylobacterota</taxon>
        <taxon>Epsilonproteobacteria</taxon>
        <taxon>Campylobacterales</taxon>
        <taxon>Campylobacteraceae</taxon>
        <taxon>Campylobacter</taxon>
    </lineage>
</organism>
<keyword evidence="1" id="KW-0808">Transferase</keyword>
<gene>
    <name evidence="1" type="primary">pseH</name>
    <name evidence="1" type="ORF">H2252_07295</name>
</gene>
<keyword evidence="1" id="KW-0012">Acyltransferase</keyword>
<reference evidence="1" key="1">
    <citation type="submission" date="2020-07" db="EMBL/GenBank/DDBJ databases">
        <title>Campylobacter molothri sp. nov. isolated from wild birds.</title>
        <authorList>
            <person name="Miller W.G."/>
            <person name="Chapman M.H."/>
            <person name="Yee E."/>
            <person name="Lopes B.S."/>
            <person name="Forbes K.J."/>
        </authorList>
    </citation>
    <scope>NUCLEOTIDE SEQUENCE</scope>
    <source>
        <strain evidence="1">RM9754</strain>
    </source>
</reference>
<comment type="caution">
    <text evidence="1">The sequence shown here is derived from an EMBL/GenBank/DDBJ whole genome shotgun (WGS) entry which is preliminary data.</text>
</comment>
<sequence length="174" mass="20911">MIKLKNFTELNEQEIILVWQWRNNKKVNEFMHTKNFSIKEHKYFIDNLKQDETKKYFLVFKDNEAIGVIDFVNIKKESCYFGLYAKPDLRGVGQILMNEVKKYAFEILKIKILKAHVLKDNEKALKLYFKNDFQIEKEVENMFNIYLYNINEQKIQEPYSHPLGGGKNKFLPIF</sequence>
<dbReference type="Proteomes" id="UP001319828">
    <property type="component" value="Unassembled WGS sequence"/>
</dbReference>
<name>A0ACC5W2L5_9BACT</name>
<protein>
    <submittedName>
        <fullName evidence="1">UDP-4-amino-4, 6-dideoxy-N-acetyl-beta-L-altrosamine N-acetyltransferase</fullName>
        <ecNumber evidence="1">2.3.1.202</ecNumber>
    </submittedName>
</protein>
<evidence type="ECO:0000313" key="2">
    <source>
        <dbReference type="Proteomes" id="UP001319828"/>
    </source>
</evidence>
<evidence type="ECO:0000313" key="1">
    <source>
        <dbReference type="EMBL" id="MBZ7975177.1"/>
    </source>
</evidence>
<accession>A0ACC5W2L5</accession>
<keyword evidence="2" id="KW-1185">Reference proteome</keyword>
<dbReference type="EC" id="2.3.1.202" evidence="1"/>
<proteinExistence type="predicted"/>